<comment type="caution">
    <text evidence="1">The sequence shown here is derived from an EMBL/GenBank/DDBJ whole genome shotgun (WGS) entry which is preliminary data.</text>
</comment>
<protein>
    <submittedName>
        <fullName evidence="1">Uncharacterized protein</fullName>
    </submittedName>
</protein>
<dbReference type="Proteomes" id="UP000050525">
    <property type="component" value="Unassembled WGS sequence"/>
</dbReference>
<proteinExistence type="predicted"/>
<reference evidence="1 2" key="1">
    <citation type="journal article" date="2012" name="Genome Biol.">
        <title>Sequencing three crocodilian genomes to illuminate the evolution of archosaurs and amniotes.</title>
        <authorList>
            <person name="St John J.A."/>
            <person name="Braun E.L."/>
            <person name="Isberg S.R."/>
            <person name="Miles L.G."/>
            <person name="Chong A.Y."/>
            <person name="Gongora J."/>
            <person name="Dalzell P."/>
            <person name="Moran C."/>
            <person name="Bed'hom B."/>
            <person name="Abzhanov A."/>
            <person name="Burgess S.C."/>
            <person name="Cooksey A.M."/>
            <person name="Castoe T.A."/>
            <person name="Crawford N.G."/>
            <person name="Densmore L.D."/>
            <person name="Drew J.C."/>
            <person name="Edwards S.V."/>
            <person name="Faircloth B.C."/>
            <person name="Fujita M.K."/>
            <person name="Greenwold M.J."/>
            <person name="Hoffmann F.G."/>
            <person name="Howard J.M."/>
            <person name="Iguchi T."/>
            <person name="Janes D.E."/>
            <person name="Khan S.Y."/>
            <person name="Kohno S."/>
            <person name="de Koning A.J."/>
            <person name="Lance S.L."/>
            <person name="McCarthy F.M."/>
            <person name="McCormack J.E."/>
            <person name="Merchant M.E."/>
            <person name="Peterson D.G."/>
            <person name="Pollock D.D."/>
            <person name="Pourmand N."/>
            <person name="Raney B.J."/>
            <person name="Roessler K.A."/>
            <person name="Sanford J.R."/>
            <person name="Sawyer R.H."/>
            <person name="Schmidt C.J."/>
            <person name="Triplett E.W."/>
            <person name="Tuberville T.D."/>
            <person name="Venegas-Anaya M."/>
            <person name="Howard J.T."/>
            <person name="Jarvis E.D."/>
            <person name="Guillette L.J.Jr."/>
            <person name="Glenn T.C."/>
            <person name="Green R.E."/>
            <person name="Ray D.A."/>
        </authorList>
    </citation>
    <scope>NUCLEOTIDE SEQUENCE [LARGE SCALE GENOMIC DNA]</scope>
    <source>
        <strain evidence="1">KSC_2009_1</strain>
    </source>
</reference>
<dbReference type="EMBL" id="AKHW03000635">
    <property type="protein sequence ID" value="KYO45019.1"/>
    <property type="molecule type" value="Genomic_DNA"/>
</dbReference>
<evidence type="ECO:0000313" key="2">
    <source>
        <dbReference type="Proteomes" id="UP000050525"/>
    </source>
</evidence>
<gene>
    <name evidence="1" type="ORF">Y1Q_0007330</name>
</gene>
<keyword evidence="2" id="KW-1185">Reference proteome</keyword>
<accession>A0A151P7Z6</accession>
<evidence type="ECO:0000313" key="1">
    <source>
        <dbReference type="EMBL" id="KYO45019.1"/>
    </source>
</evidence>
<dbReference type="AlphaFoldDB" id="A0A151P7Z6"/>
<organism evidence="1 2">
    <name type="scientific">Alligator mississippiensis</name>
    <name type="common">American alligator</name>
    <dbReference type="NCBI Taxonomy" id="8496"/>
    <lineage>
        <taxon>Eukaryota</taxon>
        <taxon>Metazoa</taxon>
        <taxon>Chordata</taxon>
        <taxon>Craniata</taxon>
        <taxon>Vertebrata</taxon>
        <taxon>Euteleostomi</taxon>
        <taxon>Archelosauria</taxon>
        <taxon>Archosauria</taxon>
        <taxon>Crocodylia</taxon>
        <taxon>Alligatoridae</taxon>
        <taxon>Alligatorinae</taxon>
        <taxon>Alligator</taxon>
    </lineage>
</organism>
<sequence length="104" mass="11803">MVTEEQVVDSWAWCMGDFAHEWEGDDCNVERDSCKAARDQEFRDRLLALEERHLDAQEMQAALVAWVVETKEKDCQVLDTILALVLTFMPLATLLPATDPPAPL</sequence>
<name>A0A151P7Z6_ALLMI</name>